<keyword evidence="3" id="KW-1185">Reference proteome</keyword>
<dbReference type="Proteomes" id="UP000283633">
    <property type="component" value="Unassembled WGS sequence"/>
</dbReference>
<dbReference type="EMBL" id="QWZQ01000001">
    <property type="protein sequence ID" value="RRK11764.1"/>
    <property type="molecule type" value="Genomic_DNA"/>
</dbReference>
<accession>A0A3R8J9C3</accession>
<feature type="transmembrane region" description="Helical" evidence="1">
    <location>
        <begin position="30"/>
        <end position="51"/>
    </location>
</feature>
<keyword evidence="1" id="KW-1133">Transmembrane helix</keyword>
<evidence type="ECO:0008006" key="4">
    <source>
        <dbReference type="Google" id="ProtNLM"/>
    </source>
</evidence>
<organism evidence="2 3">
    <name type="scientific">Lactiplantibacillus garii</name>
    <dbReference type="NCBI Taxonomy" id="2306423"/>
    <lineage>
        <taxon>Bacteria</taxon>
        <taxon>Bacillati</taxon>
        <taxon>Bacillota</taxon>
        <taxon>Bacilli</taxon>
        <taxon>Lactobacillales</taxon>
        <taxon>Lactobacillaceae</taxon>
        <taxon>Lactiplantibacillus</taxon>
    </lineage>
</organism>
<proteinExistence type="predicted"/>
<feature type="transmembrane region" description="Helical" evidence="1">
    <location>
        <begin position="7"/>
        <end position="24"/>
    </location>
</feature>
<evidence type="ECO:0000313" key="3">
    <source>
        <dbReference type="Proteomes" id="UP000283633"/>
    </source>
</evidence>
<keyword evidence="1" id="KW-0812">Transmembrane</keyword>
<protein>
    <recommendedName>
        <fullName evidence="4">Integral membrane protein</fullName>
    </recommendedName>
</protein>
<name>A0A3R8J9C3_9LACO</name>
<comment type="caution">
    <text evidence="2">The sequence shown here is derived from an EMBL/GenBank/DDBJ whole genome shotgun (WGS) entry which is preliminary data.</text>
</comment>
<evidence type="ECO:0000313" key="2">
    <source>
        <dbReference type="EMBL" id="RRK11764.1"/>
    </source>
</evidence>
<reference evidence="2 3" key="1">
    <citation type="submission" date="2018-08" db="EMBL/GenBank/DDBJ databases">
        <title>Genome Lactobacillus garii FI11369.</title>
        <authorList>
            <person name="Diaz M."/>
            <person name="Narbad A."/>
        </authorList>
    </citation>
    <scope>NUCLEOTIDE SEQUENCE [LARGE SCALE GENOMIC DNA]</scope>
    <source>
        <strain evidence="2 3">FI11369</strain>
    </source>
</reference>
<gene>
    <name evidence="2" type="ORF">D1831_00045</name>
</gene>
<keyword evidence="1" id="KW-0472">Membrane</keyword>
<sequence>MPARRLIVLDLTLIMFAVSLFFIWQKVLHAPLGGYALISIALTLGLFIYWLRLVIKDHNRHV</sequence>
<dbReference type="AlphaFoldDB" id="A0A3R8J9C3"/>
<evidence type="ECO:0000256" key="1">
    <source>
        <dbReference type="SAM" id="Phobius"/>
    </source>
</evidence>